<evidence type="ECO:0000313" key="7">
    <source>
        <dbReference type="Proteomes" id="UP000321933"/>
    </source>
</evidence>
<dbReference type="SUPFAM" id="SSF46785">
    <property type="entry name" value="Winged helix' DNA-binding domain"/>
    <property type="match status" value="1"/>
</dbReference>
<dbReference type="CDD" id="cd05466">
    <property type="entry name" value="PBP2_LTTR_substrate"/>
    <property type="match status" value="1"/>
</dbReference>
<accession>A0A5C9A3S0</accession>
<dbReference type="Gene3D" id="3.40.190.290">
    <property type="match status" value="1"/>
</dbReference>
<dbReference type="InterPro" id="IPR036388">
    <property type="entry name" value="WH-like_DNA-bd_sf"/>
</dbReference>
<dbReference type="InterPro" id="IPR036390">
    <property type="entry name" value="WH_DNA-bd_sf"/>
</dbReference>
<evidence type="ECO:0000256" key="2">
    <source>
        <dbReference type="ARBA" id="ARBA00023015"/>
    </source>
</evidence>
<keyword evidence="4" id="KW-0804">Transcription</keyword>
<dbReference type="Proteomes" id="UP000321933">
    <property type="component" value="Unassembled WGS sequence"/>
</dbReference>
<evidence type="ECO:0000256" key="4">
    <source>
        <dbReference type="ARBA" id="ARBA00023163"/>
    </source>
</evidence>
<keyword evidence="2" id="KW-0805">Transcription regulation</keyword>
<evidence type="ECO:0000259" key="5">
    <source>
        <dbReference type="PROSITE" id="PS50931"/>
    </source>
</evidence>
<comment type="caution">
    <text evidence="6">The sequence shown here is derived from an EMBL/GenBank/DDBJ whole genome shotgun (WGS) entry which is preliminary data.</text>
</comment>
<dbReference type="PRINTS" id="PR00039">
    <property type="entry name" value="HTHLYSR"/>
</dbReference>
<feature type="domain" description="HTH lysR-type" evidence="5">
    <location>
        <begin position="1"/>
        <end position="59"/>
    </location>
</feature>
<evidence type="ECO:0000313" key="6">
    <source>
        <dbReference type="EMBL" id="TXS94420.1"/>
    </source>
</evidence>
<dbReference type="InterPro" id="IPR050950">
    <property type="entry name" value="HTH-type_LysR_regulators"/>
</dbReference>
<dbReference type="PROSITE" id="PS50931">
    <property type="entry name" value="HTH_LYSR"/>
    <property type="match status" value="1"/>
</dbReference>
<dbReference type="Pfam" id="PF00126">
    <property type="entry name" value="HTH_1"/>
    <property type="match status" value="1"/>
</dbReference>
<evidence type="ECO:0000256" key="3">
    <source>
        <dbReference type="ARBA" id="ARBA00023125"/>
    </source>
</evidence>
<dbReference type="EMBL" id="VRYZ01000001">
    <property type="protein sequence ID" value="TXS94420.1"/>
    <property type="molecule type" value="Genomic_DNA"/>
</dbReference>
<organism evidence="6 7">
    <name type="scientific">Parahaliea aestuarii</name>
    <dbReference type="NCBI Taxonomy" id="1852021"/>
    <lineage>
        <taxon>Bacteria</taxon>
        <taxon>Pseudomonadati</taxon>
        <taxon>Pseudomonadota</taxon>
        <taxon>Gammaproteobacteria</taxon>
        <taxon>Cellvibrionales</taxon>
        <taxon>Halieaceae</taxon>
        <taxon>Parahaliea</taxon>
    </lineage>
</organism>
<dbReference type="AlphaFoldDB" id="A0A5C9A3S0"/>
<name>A0A5C9A3S0_9GAMM</name>
<dbReference type="Gene3D" id="1.10.10.10">
    <property type="entry name" value="Winged helix-like DNA-binding domain superfamily/Winged helix DNA-binding domain"/>
    <property type="match status" value="1"/>
</dbReference>
<gene>
    <name evidence="6" type="ORF">FVW59_00405</name>
</gene>
<dbReference type="SUPFAM" id="SSF53850">
    <property type="entry name" value="Periplasmic binding protein-like II"/>
    <property type="match status" value="1"/>
</dbReference>
<evidence type="ECO:0000256" key="1">
    <source>
        <dbReference type="ARBA" id="ARBA00009437"/>
    </source>
</evidence>
<dbReference type="RefSeq" id="WP_148062276.1">
    <property type="nucleotide sequence ID" value="NZ_VRYZ01000001.1"/>
</dbReference>
<sequence length="296" mass="32986">MRLENSELRAFRAVVEQGGFRRAAEALHLSQSAVSQAVAGLEAKLGLPLVQRGKNLGLSDAGRRVFDHAVEVLGREQQTLEDIARLRNGARERLSLAISGAINYFHAQELISAYYAQNPAVTMHVQELPSRSMIYAVLGGQVELGLGPFQKQMSAFHTVPLYEDTRHLVVGPRHPAFEAMIAGDAAAIRRTPLIASALDNPEMRPSIQRLRDQFSAVWEVSSLSLRIHMVEQGMGVTFLDRRLLKEHPRCRELHIMDDLSFGRIDKRVGLYYRANLALSSAARDFIALCEAHWRAG</sequence>
<dbReference type="GO" id="GO:0005829">
    <property type="term" value="C:cytosol"/>
    <property type="evidence" value="ECO:0007669"/>
    <property type="project" value="TreeGrafter"/>
</dbReference>
<dbReference type="Pfam" id="PF03466">
    <property type="entry name" value="LysR_substrate"/>
    <property type="match status" value="1"/>
</dbReference>
<dbReference type="InterPro" id="IPR005119">
    <property type="entry name" value="LysR_subst-bd"/>
</dbReference>
<dbReference type="FunFam" id="1.10.10.10:FF:000001">
    <property type="entry name" value="LysR family transcriptional regulator"/>
    <property type="match status" value="1"/>
</dbReference>
<dbReference type="GO" id="GO:0003700">
    <property type="term" value="F:DNA-binding transcription factor activity"/>
    <property type="evidence" value="ECO:0007669"/>
    <property type="project" value="InterPro"/>
</dbReference>
<dbReference type="PANTHER" id="PTHR30419">
    <property type="entry name" value="HTH-TYPE TRANSCRIPTIONAL REGULATOR YBHD"/>
    <property type="match status" value="1"/>
</dbReference>
<comment type="similarity">
    <text evidence="1">Belongs to the LysR transcriptional regulatory family.</text>
</comment>
<keyword evidence="3" id="KW-0238">DNA-binding</keyword>
<dbReference type="OrthoDB" id="155872at2"/>
<dbReference type="InterPro" id="IPR000847">
    <property type="entry name" value="LysR_HTH_N"/>
</dbReference>
<proteinExistence type="inferred from homology"/>
<protein>
    <submittedName>
        <fullName evidence="6">LysR family transcriptional regulator</fullName>
    </submittedName>
</protein>
<reference evidence="6 7" key="1">
    <citation type="submission" date="2019-08" db="EMBL/GenBank/DDBJ databases">
        <title>Parahaliea maris sp. nov., isolated from the surface seawater.</title>
        <authorList>
            <person name="Liu Y."/>
        </authorList>
    </citation>
    <scope>NUCLEOTIDE SEQUENCE [LARGE SCALE GENOMIC DNA]</scope>
    <source>
        <strain evidence="6 7">S2-26</strain>
    </source>
</reference>
<dbReference type="GO" id="GO:0003677">
    <property type="term" value="F:DNA binding"/>
    <property type="evidence" value="ECO:0007669"/>
    <property type="project" value="UniProtKB-KW"/>
</dbReference>
<keyword evidence="7" id="KW-1185">Reference proteome</keyword>